<name>A0AA95S7V2_9BACI</name>
<reference evidence="1" key="1">
    <citation type="submission" date="2023-05" db="EMBL/GenBank/DDBJ databases">
        <title>Comparative genomics of Bacillaceae isolates and their secondary metabolite potential.</title>
        <authorList>
            <person name="Song L."/>
            <person name="Nielsen L.J."/>
            <person name="Mohite O."/>
            <person name="Xu X."/>
            <person name="Weber T."/>
            <person name="Kovacs A.T."/>
        </authorList>
    </citation>
    <scope>NUCLEOTIDE SEQUENCE</scope>
    <source>
        <strain evidence="1">XLM17</strain>
    </source>
</reference>
<dbReference type="RefSeq" id="WP_066091284.1">
    <property type="nucleotide sequence ID" value="NZ_CP126114.1"/>
</dbReference>
<dbReference type="AlphaFoldDB" id="A0AA95S7V2"/>
<keyword evidence="2" id="KW-1185">Reference proteome</keyword>
<gene>
    <name evidence="1" type="ORF">QNH39_21580</name>
</gene>
<dbReference type="KEGG" id="nnv:QNH39_21580"/>
<dbReference type="Gene3D" id="2.160.20.10">
    <property type="entry name" value="Single-stranded right-handed beta-helix, Pectin lyase-like"/>
    <property type="match status" value="1"/>
</dbReference>
<dbReference type="Proteomes" id="UP001178288">
    <property type="component" value="Chromosome"/>
</dbReference>
<dbReference type="EMBL" id="CP126114">
    <property type="protein sequence ID" value="WHY85185.1"/>
    <property type="molecule type" value="Genomic_DNA"/>
</dbReference>
<proteinExistence type="predicted"/>
<dbReference type="InterPro" id="IPR011050">
    <property type="entry name" value="Pectin_lyase_fold/virulence"/>
</dbReference>
<organism evidence="1 2">
    <name type="scientific">Neobacillus novalis</name>
    <dbReference type="NCBI Taxonomy" id="220687"/>
    <lineage>
        <taxon>Bacteria</taxon>
        <taxon>Bacillati</taxon>
        <taxon>Bacillota</taxon>
        <taxon>Bacilli</taxon>
        <taxon>Bacillales</taxon>
        <taxon>Bacillaceae</taxon>
        <taxon>Neobacillus</taxon>
    </lineage>
</organism>
<accession>A0AA95S7V2</accession>
<evidence type="ECO:0000313" key="2">
    <source>
        <dbReference type="Proteomes" id="UP001178288"/>
    </source>
</evidence>
<sequence>MSINTTAYVLELDVWGVSNTVTDFNNKTLSTANSNGINNALTWASQQGYTEFMFPLGTYLIDETNPIQPKSFMTLNLNGSTLRIRNNGLAHYSVICYKQNQVFSRVTNGIIQGDRYNHNYTTPGEASTHEWGMGVFFPNTTDPTKDEGTNTLFITIDNIEFLDLTGDGVSLFSNQGMVYATTTPTKSYAITFESGSISTTDGSLKADSSKIRSNIFLDLTNTQIVKWKTFGIYGDVSYQSVGSEIDGTLPFDIIFYNTNGTFNSSLTNIDFFDEIPLPAGATSAKIVLHQSNVPSSSGNGLTLRCMTIPKFTFIEKCHIHHTRRLGIALQGAKFVWVRNNDIHHISGTAPQAALDVEDNYALNQNLWIEDNFLHDSILQLIFVKGKNFHIRNNKIERGIGITGYPGVKKLFIEGNYLKDTSAQINGECIISNNQIHRSNIGIGNGTAEPAIVDNNIFTNASLNVSRPKAYCVSVSNCRFTVDSDYSTAITGAGFGAGTFPQTMTNCTFEGYLSSSSLIFDGDVNATEGWTYSNVLFLNTKKPNNNGSIKIPNGTYIGCGFNNTGNLVTYKNVEFIGCTFTWDSYNLFSFSGSNNELARYINCTFKGGTSSAFYFSALTNGRIELINNYFEYPNATSTSLGVIDGFWSNVTGGTLLLDGNRFKSNLAMKAVNAPSITSDAFLIIVKNNTLDGNTTYVVDQTQMQYFSNNTINDVIDPYDWATVVPSKGFYKLGKQIRNTNMLTSGYMGWVCAKEGFLDIYSSWSASTNYNWNTRITVNGYVYYCTNRLGGKSSKTAPTFPTSPLNTVVSDTKGMTGWTFKSYAVGDIILPTSSDGTYYYESTTAGTSGTTEPVWGGKDNVTDGAVVWTKRLTVVWKLIGPAGAIFKQYGPIM</sequence>
<dbReference type="SMART" id="SM00710">
    <property type="entry name" value="PbH1"/>
    <property type="match status" value="7"/>
</dbReference>
<evidence type="ECO:0000313" key="1">
    <source>
        <dbReference type="EMBL" id="WHY85185.1"/>
    </source>
</evidence>
<dbReference type="InterPro" id="IPR012334">
    <property type="entry name" value="Pectin_lyas_fold"/>
</dbReference>
<dbReference type="InterPro" id="IPR006626">
    <property type="entry name" value="PbH1"/>
</dbReference>
<dbReference type="SUPFAM" id="SSF51126">
    <property type="entry name" value="Pectin lyase-like"/>
    <property type="match status" value="1"/>
</dbReference>
<protein>
    <submittedName>
        <fullName evidence="1">Right-handed parallel beta-helix repeat-containing protein</fullName>
    </submittedName>
</protein>